<dbReference type="GO" id="GO:0043565">
    <property type="term" value="F:sequence-specific DNA binding"/>
    <property type="evidence" value="ECO:0007669"/>
    <property type="project" value="InterPro"/>
</dbReference>
<dbReference type="PROSITE" id="PS00676">
    <property type="entry name" value="SIGMA54_INTERACT_2"/>
    <property type="match status" value="1"/>
</dbReference>
<dbReference type="FunFam" id="3.40.50.300:FF:000006">
    <property type="entry name" value="DNA-binding transcriptional regulator NtrC"/>
    <property type="match status" value="1"/>
</dbReference>
<dbReference type="InterPro" id="IPR027417">
    <property type="entry name" value="P-loop_NTPase"/>
</dbReference>
<dbReference type="CDD" id="cd00009">
    <property type="entry name" value="AAA"/>
    <property type="match status" value="1"/>
</dbReference>
<dbReference type="InterPro" id="IPR003593">
    <property type="entry name" value="AAA+_ATPase"/>
</dbReference>
<evidence type="ECO:0000256" key="6">
    <source>
        <dbReference type="PROSITE-ProRule" id="PRU00169"/>
    </source>
</evidence>
<keyword evidence="1" id="KW-0547">Nucleotide-binding</keyword>
<feature type="domain" description="Sigma-54 factor interaction" evidence="7">
    <location>
        <begin position="157"/>
        <end position="387"/>
    </location>
</feature>
<dbReference type="Pfam" id="PF02954">
    <property type="entry name" value="HTH_8"/>
    <property type="match status" value="1"/>
</dbReference>
<dbReference type="Pfam" id="PF25601">
    <property type="entry name" value="AAA_lid_14"/>
    <property type="match status" value="1"/>
</dbReference>
<evidence type="ECO:0000256" key="2">
    <source>
        <dbReference type="ARBA" id="ARBA00022840"/>
    </source>
</evidence>
<keyword evidence="6" id="KW-0597">Phosphoprotein</keyword>
<dbReference type="Proteomes" id="UP000272888">
    <property type="component" value="Unassembled WGS sequence"/>
</dbReference>
<evidence type="ECO:0000259" key="8">
    <source>
        <dbReference type="PROSITE" id="PS50110"/>
    </source>
</evidence>
<feature type="domain" description="Response regulatory" evidence="8">
    <location>
        <begin position="18"/>
        <end position="132"/>
    </location>
</feature>
<dbReference type="PANTHER" id="PTHR32071">
    <property type="entry name" value="TRANSCRIPTIONAL REGULATORY PROTEIN"/>
    <property type="match status" value="1"/>
</dbReference>
<protein>
    <submittedName>
        <fullName evidence="9">Sigma-54-dependent Fis family transcriptional regulator</fullName>
    </submittedName>
</protein>
<dbReference type="GO" id="GO:0000160">
    <property type="term" value="P:phosphorelay signal transduction system"/>
    <property type="evidence" value="ECO:0007669"/>
    <property type="project" value="InterPro"/>
</dbReference>
<keyword evidence="2" id="KW-0067">ATP-binding</keyword>
<comment type="caution">
    <text evidence="9">The sequence shown here is derived from an EMBL/GenBank/DDBJ whole genome shotgun (WGS) entry which is preliminary data.</text>
</comment>
<gene>
    <name evidence="9" type="ORF">D7V93_40410</name>
</gene>
<dbReference type="SMART" id="SM00448">
    <property type="entry name" value="REC"/>
    <property type="match status" value="1"/>
</dbReference>
<dbReference type="Gene3D" id="3.40.50.300">
    <property type="entry name" value="P-loop containing nucleotide triphosphate hydrolases"/>
    <property type="match status" value="1"/>
</dbReference>
<dbReference type="PANTHER" id="PTHR32071:SF113">
    <property type="entry name" value="ALGINATE BIOSYNTHESIS TRANSCRIPTIONAL REGULATORY PROTEIN ALGB"/>
    <property type="match status" value="1"/>
</dbReference>
<dbReference type="AlphaFoldDB" id="A0A3A8N753"/>
<dbReference type="InterPro" id="IPR025662">
    <property type="entry name" value="Sigma_54_int_dom_ATP-bd_1"/>
</dbReference>
<dbReference type="PROSITE" id="PS50045">
    <property type="entry name" value="SIGMA54_INTERACT_4"/>
    <property type="match status" value="1"/>
</dbReference>
<dbReference type="Gene3D" id="1.10.10.60">
    <property type="entry name" value="Homeodomain-like"/>
    <property type="match status" value="1"/>
</dbReference>
<dbReference type="RefSeq" id="WP_120648340.1">
    <property type="nucleotide sequence ID" value="NZ_RAWB01000802.1"/>
</dbReference>
<keyword evidence="5" id="KW-0804">Transcription</keyword>
<evidence type="ECO:0000256" key="1">
    <source>
        <dbReference type="ARBA" id="ARBA00022741"/>
    </source>
</evidence>
<evidence type="ECO:0000256" key="5">
    <source>
        <dbReference type="ARBA" id="ARBA00023163"/>
    </source>
</evidence>
<keyword evidence="3" id="KW-0805">Transcription regulation</keyword>
<name>A0A3A8N753_9BACT</name>
<dbReference type="SMART" id="SM00382">
    <property type="entry name" value="AAA"/>
    <property type="match status" value="1"/>
</dbReference>
<keyword evidence="10" id="KW-1185">Reference proteome</keyword>
<sequence length="463" mass="51378">MPSDKPSDARTEARIDARVLVVDDHVEMGRMLQEPLADAGWTVDLATGGQEAVTLLRSRVYDAVLSDLRMEQVDGLDVLDAARAVDPELPVLLMTAFGGVESAVEAMRRGAYHYFTKPFRLDEVRLYLGRALEDRRLRAEHRALKQASQERSGLGSMVGRSAPMRGLYELVDRVAHAAAPVLLRGESGSGKELVARALHFEGPRAPGPFVAVNCTALPGPLLESELFGHVKGAFTGATSVRRGLFVEAHGGTLFLDEIGDMPTELQARLLRILEDGEVRAVGSDAHRTVDVRVVAATHQDLEARVREGRFRADLFYRLNVVTLRVPSLKERREDIPQLVEHFTARSRARNPRSRVTALSPEVVAALGAMPWPGNVRELENLVERLVVLVPRETVELEDLRPHAPVPEPEPHPLALAQEGVWPLRRLEGEYIHWMVQHCGGNKTRAAELLGIDVSTIHRRERER</sequence>
<dbReference type="InterPro" id="IPR002197">
    <property type="entry name" value="HTH_Fis"/>
</dbReference>
<dbReference type="InterPro" id="IPR009057">
    <property type="entry name" value="Homeodomain-like_sf"/>
</dbReference>
<dbReference type="Gene3D" id="1.10.8.60">
    <property type="match status" value="1"/>
</dbReference>
<reference evidence="10" key="1">
    <citation type="submission" date="2018-09" db="EMBL/GenBank/DDBJ databases">
        <authorList>
            <person name="Livingstone P.G."/>
            <person name="Whitworth D.E."/>
        </authorList>
    </citation>
    <scope>NUCLEOTIDE SEQUENCE [LARGE SCALE GENOMIC DNA]</scope>
    <source>
        <strain evidence="10">CA051B</strain>
    </source>
</reference>
<dbReference type="SUPFAM" id="SSF52172">
    <property type="entry name" value="CheY-like"/>
    <property type="match status" value="1"/>
</dbReference>
<accession>A0A3A8N753</accession>
<dbReference type="InterPro" id="IPR011006">
    <property type="entry name" value="CheY-like_superfamily"/>
</dbReference>
<dbReference type="GO" id="GO:0005524">
    <property type="term" value="F:ATP binding"/>
    <property type="evidence" value="ECO:0007669"/>
    <property type="project" value="UniProtKB-KW"/>
</dbReference>
<dbReference type="GO" id="GO:0006355">
    <property type="term" value="P:regulation of DNA-templated transcription"/>
    <property type="evidence" value="ECO:0007669"/>
    <property type="project" value="InterPro"/>
</dbReference>
<evidence type="ECO:0000256" key="4">
    <source>
        <dbReference type="ARBA" id="ARBA00023125"/>
    </source>
</evidence>
<dbReference type="InterPro" id="IPR002078">
    <property type="entry name" value="Sigma_54_int"/>
</dbReference>
<evidence type="ECO:0000256" key="3">
    <source>
        <dbReference type="ARBA" id="ARBA00023015"/>
    </source>
</evidence>
<dbReference type="EMBL" id="RAWB01000802">
    <property type="protein sequence ID" value="RKH39300.1"/>
    <property type="molecule type" value="Genomic_DNA"/>
</dbReference>
<evidence type="ECO:0000313" key="9">
    <source>
        <dbReference type="EMBL" id="RKH39300.1"/>
    </source>
</evidence>
<dbReference type="InterPro" id="IPR001789">
    <property type="entry name" value="Sig_transdc_resp-reg_receiver"/>
</dbReference>
<dbReference type="SUPFAM" id="SSF52540">
    <property type="entry name" value="P-loop containing nucleoside triphosphate hydrolases"/>
    <property type="match status" value="1"/>
</dbReference>
<evidence type="ECO:0000313" key="10">
    <source>
        <dbReference type="Proteomes" id="UP000272888"/>
    </source>
</evidence>
<proteinExistence type="predicted"/>
<evidence type="ECO:0000259" key="7">
    <source>
        <dbReference type="PROSITE" id="PS50045"/>
    </source>
</evidence>
<dbReference type="PROSITE" id="PS00688">
    <property type="entry name" value="SIGMA54_INTERACT_3"/>
    <property type="match status" value="1"/>
</dbReference>
<dbReference type="SUPFAM" id="SSF46689">
    <property type="entry name" value="Homeodomain-like"/>
    <property type="match status" value="1"/>
</dbReference>
<dbReference type="Pfam" id="PF00072">
    <property type="entry name" value="Response_reg"/>
    <property type="match status" value="1"/>
</dbReference>
<dbReference type="InterPro" id="IPR025943">
    <property type="entry name" value="Sigma_54_int_dom_ATP-bd_2"/>
</dbReference>
<keyword evidence="4" id="KW-0238">DNA-binding</keyword>
<dbReference type="Gene3D" id="3.40.50.2300">
    <property type="match status" value="1"/>
</dbReference>
<dbReference type="Pfam" id="PF00158">
    <property type="entry name" value="Sigma54_activat"/>
    <property type="match status" value="1"/>
</dbReference>
<dbReference type="PROSITE" id="PS50110">
    <property type="entry name" value="RESPONSE_REGULATORY"/>
    <property type="match status" value="1"/>
</dbReference>
<feature type="modified residue" description="4-aspartylphosphate" evidence="6">
    <location>
        <position position="67"/>
    </location>
</feature>
<dbReference type="InterPro" id="IPR025944">
    <property type="entry name" value="Sigma_54_int_dom_CS"/>
</dbReference>
<dbReference type="InterPro" id="IPR058031">
    <property type="entry name" value="AAA_lid_NorR"/>
</dbReference>
<dbReference type="PROSITE" id="PS00675">
    <property type="entry name" value="SIGMA54_INTERACT_1"/>
    <property type="match status" value="1"/>
</dbReference>
<organism evidence="9 10">
    <name type="scientific">Corallococcus llansteffanensis</name>
    <dbReference type="NCBI Taxonomy" id="2316731"/>
    <lineage>
        <taxon>Bacteria</taxon>
        <taxon>Pseudomonadati</taxon>
        <taxon>Myxococcota</taxon>
        <taxon>Myxococcia</taxon>
        <taxon>Myxococcales</taxon>
        <taxon>Cystobacterineae</taxon>
        <taxon>Myxococcaceae</taxon>
        <taxon>Corallococcus</taxon>
    </lineage>
</organism>